<dbReference type="EMBL" id="CAJVQB010000169">
    <property type="protein sequence ID" value="CAG8472496.1"/>
    <property type="molecule type" value="Genomic_DNA"/>
</dbReference>
<feature type="non-terminal residue" evidence="1">
    <location>
        <position position="74"/>
    </location>
</feature>
<proteinExistence type="predicted"/>
<evidence type="ECO:0000313" key="2">
    <source>
        <dbReference type="Proteomes" id="UP000789901"/>
    </source>
</evidence>
<organism evidence="1 2">
    <name type="scientific">Gigaspora margarita</name>
    <dbReference type="NCBI Taxonomy" id="4874"/>
    <lineage>
        <taxon>Eukaryota</taxon>
        <taxon>Fungi</taxon>
        <taxon>Fungi incertae sedis</taxon>
        <taxon>Mucoromycota</taxon>
        <taxon>Glomeromycotina</taxon>
        <taxon>Glomeromycetes</taxon>
        <taxon>Diversisporales</taxon>
        <taxon>Gigasporaceae</taxon>
        <taxon>Gigaspora</taxon>
    </lineage>
</organism>
<name>A0ABM8VXN5_GIGMA</name>
<comment type="caution">
    <text evidence="1">The sequence shown here is derived from an EMBL/GenBank/DDBJ whole genome shotgun (WGS) entry which is preliminary data.</text>
</comment>
<sequence>MFILLFPYYAGKTKYRNFSFLVSIDKISIYKFILTISTAADSARGTASITFGGGTGNFIGIGSIRRDTGNTIGI</sequence>
<evidence type="ECO:0000313" key="1">
    <source>
        <dbReference type="EMBL" id="CAG8472496.1"/>
    </source>
</evidence>
<protein>
    <submittedName>
        <fullName evidence="1">199_t:CDS:1</fullName>
    </submittedName>
</protein>
<reference evidence="1 2" key="1">
    <citation type="submission" date="2021-06" db="EMBL/GenBank/DDBJ databases">
        <authorList>
            <person name="Kallberg Y."/>
            <person name="Tangrot J."/>
            <person name="Rosling A."/>
        </authorList>
    </citation>
    <scope>NUCLEOTIDE SEQUENCE [LARGE SCALE GENOMIC DNA]</scope>
    <source>
        <strain evidence="1 2">120-4 pot B 10/14</strain>
    </source>
</reference>
<keyword evidence="2" id="KW-1185">Reference proteome</keyword>
<dbReference type="Proteomes" id="UP000789901">
    <property type="component" value="Unassembled WGS sequence"/>
</dbReference>
<accession>A0ABM8VXN5</accession>
<gene>
    <name evidence="1" type="ORF">GMARGA_LOCUS844</name>
</gene>